<keyword evidence="1" id="KW-0472">Membrane</keyword>
<protein>
    <submittedName>
        <fullName evidence="2">Uncharacterized protein</fullName>
    </submittedName>
</protein>
<dbReference type="RefSeq" id="WP_184995080.1">
    <property type="nucleotide sequence ID" value="NZ_BOMK01000041.1"/>
</dbReference>
<reference evidence="2 3" key="1">
    <citation type="submission" date="2020-08" db="EMBL/GenBank/DDBJ databases">
        <title>Sequencing the genomes of 1000 actinobacteria strains.</title>
        <authorList>
            <person name="Klenk H.-P."/>
        </authorList>
    </citation>
    <scope>NUCLEOTIDE SEQUENCE [LARGE SCALE GENOMIC DNA]</scope>
    <source>
        <strain evidence="2 3">DSM 43149</strain>
    </source>
</reference>
<organism evidence="2 3">
    <name type="scientific">Actinoplanes digitatis</name>
    <dbReference type="NCBI Taxonomy" id="1868"/>
    <lineage>
        <taxon>Bacteria</taxon>
        <taxon>Bacillati</taxon>
        <taxon>Actinomycetota</taxon>
        <taxon>Actinomycetes</taxon>
        <taxon>Micromonosporales</taxon>
        <taxon>Micromonosporaceae</taxon>
        <taxon>Actinoplanes</taxon>
    </lineage>
</organism>
<keyword evidence="1" id="KW-1133">Transmembrane helix</keyword>
<keyword evidence="3" id="KW-1185">Reference proteome</keyword>
<dbReference type="InterPro" id="IPR038468">
    <property type="entry name" value="MmpS_C"/>
</dbReference>
<keyword evidence="1" id="KW-0812">Transmembrane</keyword>
<evidence type="ECO:0000313" key="3">
    <source>
        <dbReference type="Proteomes" id="UP000578112"/>
    </source>
</evidence>
<proteinExistence type="predicted"/>
<evidence type="ECO:0000256" key="1">
    <source>
        <dbReference type="SAM" id="Phobius"/>
    </source>
</evidence>
<comment type="caution">
    <text evidence="2">The sequence shown here is derived from an EMBL/GenBank/DDBJ whole genome shotgun (WGS) entry which is preliminary data.</text>
</comment>
<feature type="transmembrane region" description="Helical" evidence="1">
    <location>
        <begin position="12"/>
        <end position="33"/>
    </location>
</feature>
<dbReference type="Proteomes" id="UP000578112">
    <property type="component" value="Unassembled WGS sequence"/>
</dbReference>
<dbReference type="EMBL" id="JACHNH010000001">
    <property type="protein sequence ID" value="MBB4763824.1"/>
    <property type="molecule type" value="Genomic_DNA"/>
</dbReference>
<dbReference type="AlphaFoldDB" id="A0A7W7HZW5"/>
<dbReference type="Gene3D" id="2.60.40.2880">
    <property type="entry name" value="MmpS1-5, C-terminal soluble domain"/>
    <property type="match status" value="1"/>
</dbReference>
<evidence type="ECO:0000313" key="2">
    <source>
        <dbReference type="EMBL" id="MBB4763824.1"/>
    </source>
</evidence>
<sequence>MNEIESARRPRSALWTVLIVVAVLAVAAIVFVLTTGGGTHKVTFEVASSGEKVSSIIYGSGDKQLGKDVGTAAATPWSKSADISDTDGDLWLRALSPAGGAITCTIWVDDRVVVESTTLSGANCVIPFDEALDH</sequence>
<gene>
    <name evidence="2" type="ORF">BJ971_004380</name>
</gene>
<name>A0A7W7HZW5_9ACTN</name>
<accession>A0A7W7HZW5</accession>